<dbReference type="RefSeq" id="WP_077427102.1">
    <property type="nucleotide sequence ID" value="NZ_MLHH01000010.1"/>
</dbReference>
<keyword evidence="2" id="KW-1003">Cell membrane</keyword>
<organism evidence="7 8">
    <name type="scientific">Rodentibacter heidelbergensis</name>
    <dbReference type="NCBI Taxonomy" id="1908258"/>
    <lineage>
        <taxon>Bacteria</taxon>
        <taxon>Pseudomonadati</taxon>
        <taxon>Pseudomonadota</taxon>
        <taxon>Gammaproteobacteria</taxon>
        <taxon>Pasteurellales</taxon>
        <taxon>Pasteurellaceae</taxon>
        <taxon>Rodentibacter</taxon>
    </lineage>
</organism>
<evidence type="ECO:0000256" key="4">
    <source>
        <dbReference type="ARBA" id="ARBA00022989"/>
    </source>
</evidence>
<evidence type="ECO:0000256" key="5">
    <source>
        <dbReference type="ARBA" id="ARBA00023136"/>
    </source>
</evidence>
<comment type="subcellular location">
    <subcellularLocation>
        <location evidence="1">Cell membrane</location>
        <topology evidence="1">Multi-pass membrane protein</topology>
    </subcellularLocation>
</comment>
<feature type="transmembrane region" description="Helical" evidence="6">
    <location>
        <begin position="73"/>
        <end position="94"/>
    </location>
</feature>
<keyword evidence="4 6" id="KW-1133">Transmembrane helix</keyword>
<evidence type="ECO:0000256" key="6">
    <source>
        <dbReference type="SAM" id="Phobius"/>
    </source>
</evidence>
<accession>A0A1V3I994</accession>
<name>A0A1V3I994_9PAST</name>
<proteinExistence type="predicted"/>
<dbReference type="STRING" id="1908258.BKK48_05225"/>
<evidence type="ECO:0000313" key="8">
    <source>
        <dbReference type="Proteomes" id="UP000189437"/>
    </source>
</evidence>
<evidence type="ECO:0000313" key="7">
    <source>
        <dbReference type="EMBL" id="OOF36656.1"/>
    </source>
</evidence>
<evidence type="ECO:0000256" key="2">
    <source>
        <dbReference type="ARBA" id="ARBA00022475"/>
    </source>
</evidence>
<gene>
    <name evidence="7" type="ORF">BKK48_05225</name>
</gene>
<dbReference type="EMBL" id="MLHH01000010">
    <property type="protein sequence ID" value="OOF36656.1"/>
    <property type="molecule type" value="Genomic_DNA"/>
</dbReference>
<keyword evidence="3 6" id="KW-0812">Transmembrane</keyword>
<feature type="transmembrane region" description="Helical" evidence="6">
    <location>
        <begin position="41"/>
        <end position="61"/>
    </location>
</feature>
<dbReference type="Proteomes" id="UP000189437">
    <property type="component" value="Unassembled WGS sequence"/>
</dbReference>
<evidence type="ECO:0000256" key="3">
    <source>
        <dbReference type="ARBA" id="ARBA00022692"/>
    </source>
</evidence>
<dbReference type="AlphaFoldDB" id="A0A1V3I994"/>
<dbReference type="GO" id="GO:0005886">
    <property type="term" value="C:plasma membrane"/>
    <property type="evidence" value="ECO:0007669"/>
    <property type="project" value="UniProtKB-SubCell"/>
</dbReference>
<dbReference type="Pfam" id="PF03899">
    <property type="entry name" value="ATP-synt_I"/>
    <property type="match status" value="1"/>
</dbReference>
<comment type="caution">
    <text evidence="7">The sequence shown here is derived from an EMBL/GenBank/DDBJ whole genome shotgun (WGS) entry which is preliminary data.</text>
</comment>
<keyword evidence="5 6" id="KW-0472">Membrane</keyword>
<evidence type="ECO:0000256" key="1">
    <source>
        <dbReference type="ARBA" id="ARBA00004651"/>
    </source>
</evidence>
<dbReference type="InterPro" id="IPR005598">
    <property type="entry name" value="ATP_synth_I"/>
</dbReference>
<dbReference type="OrthoDB" id="5771248at2"/>
<sequence length="124" mass="14658">MSRIIQQAKIQYRKAIQIELVIMLLLACFFAFWQMRNGIDFLFGFLSALLPFSAFVYMVFYRKQQLSTKLSTFYRGEAIKFVLTIALIILSFKWLLVTNFVIFFSGFFIALMLNNLIPFLLRRV</sequence>
<feature type="transmembrane region" description="Helical" evidence="6">
    <location>
        <begin position="100"/>
        <end position="121"/>
    </location>
</feature>
<keyword evidence="8" id="KW-1185">Reference proteome</keyword>
<reference evidence="7 8" key="1">
    <citation type="submission" date="2016-10" db="EMBL/GenBank/DDBJ databases">
        <title>Rodentibacter gen. nov. and new species.</title>
        <authorList>
            <person name="Christensen H."/>
        </authorList>
    </citation>
    <scope>NUCLEOTIDE SEQUENCE [LARGE SCALE GENOMIC DNA]</scope>
    <source>
        <strain evidence="7 8">Ac69</strain>
    </source>
</reference>
<dbReference type="NCBIfam" id="NF004763">
    <property type="entry name" value="PRK06099.1"/>
    <property type="match status" value="1"/>
</dbReference>
<protein>
    <submittedName>
        <fullName evidence="7">ATP F0F1 synthase subunit I</fullName>
    </submittedName>
</protein>
<feature type="transmembrane region" description="Helical" evidence="6">
    <location>
        <begin position="16"/>
        <end position="35"/>
    </location>
</feature>